<dbReference type="EMBL" id="JAUSVB010000008">
    <property type="protein sequence ID" value="MDQ0375977.1"/>
    <property type="molecule type" value="Genomic_DNA"/>
</dbReference>
<name>A0ABU0EL81_9CELL</name>
<keyword evidence="3" id="KW-1185">Reference proteome</keyword>
<proteinExistence type="predicted"/>
<dbReference type="RefSeq" id="WP_307494765.1">
    <property type="nucleotide sequence ID" value="NZ_JAUSVB010000008.1"/>
</dbReference>
<accession>A0ABU0EL81</accession>
<gene>
    <name evidence="2" type="ORF">J2X26_004320</name>
</gene>
<comment type="caution">
    <text evidence="2">The sequence shown here is derived from an EMBL/GenBank/DDBJ whole genome shotgun (WGS) entry which is preliminary data.</text>
</comment>
<dbReference type="Proteomes" id="UP001239626">
    <property type="component" value="Unassembled WGS sequence"/>
</dbReference>
<dbReference type="Pfam" id="PF04471">
    <property type="entry name" value="Mrr_cat"/>
    <property type="match status" value="1"/>
</dbReference>
<evidence type="ECO:0000313" key="2">
    <source>
        <dbReference type="EMBL" id="MDQ0375977.1"/>
    </source>
</evidence>
<dbReference type="InterPro" id="IPR007560">
    <property type="entry name" value="Restrct_endonuc_IV_Mrr"/>
</dbReference>
<dbReference type="InterPro" id="IPR011335">
    <property type="entry name" value="Restrct_endonuc-II-like"/>
</dbReference>
<feature type="domain" description="Restriction endonuclease type IV Mrr" evidence="1">
    <location>
        <begin position="34"/>
        <end position="134"/>
    </location>
</feature>
<evidence type="ECO:0000259" key="1">
    <source>
        <dbReference type="Pfam" id="PF04471"/>
    </source>
</evidence>
<protein>
    <recommendedName>
        <fullName evidence="1">Restriction endonuclease type IV Mrr domain-containing protein</fullName>
    </recommendedName>
</protein>
<dbReference type="SUPFAM" id="SSF52980">
    <property type="entry name" value="Restriction endonuclease-like"/>
    <property type="match status" value="1"/>
</dbReference>
<sequence length="185" mass="19439">MTGGIAGPDLQSISGAIVAQMLAEIDAQATNDSRGKSFEALAEYLFLSLGCRTKRNITSPLHAEQLDLVAAHLGALNPLPTFFIVECKWWDRKVDSAAVGYFVNTCRSRKAKLAIVFARNGLTGSSRSQTAAHSVAFGAANDGVHLIVVTEADIAGLTSNDDFAAMLIDAWIMAVAGAGVGLSSR</sequence>
<evidence type="ECO:0000313" key="3">
    <source>
        <dbReference type="Proteomes" id="UP001239626"/>
    </source>
</evidence>
<organism evidence="2 3">
    <name type="scientific">Cellulomonas humilata</name>
    <dbReference type="NCBI Taxonomy" id="144055"/>
    <lineage>
        <taxon>Bacteria</taxon>
        <taxon>Bacillati</taxon>
        <taxon>Actinomycetota</taxon>
        <taxon>Actinomycetes</taxon>
        <taxon>Micrococcales</taxon>
        <taxon>Cellulomonadaceae</taxon>
        <taxon>Cellulomonas</taxon>
    </lineage>
</organism>
<reference evidence="2 3" key="1">
    <citation type="submission" date="2023-07" db="EMBL/GenBank/DDBJ databases">
        <title>Sorghum-associated microbial communities from plants grown in Nebraska, USA.</title>
        <authorList>
            <person name="Schachtman D."/>
        </authorList>
    </citation>
    <scope>NUCLEOTIDE SEQUENCE [LARGE SCALE GENOMIC DNA]</scope>
    <source>
        <strain evidence="2 3">BE332</strain>
    </source>
</reference>